<proteinExistence type="predicted"/>
<evidence type="ECO:0000259" key="1">
    <source>
        <dbReference type="Pfam" id="PF03167"/>
    </source>
</evidence>
<feature type="domain" description="Uracil-DNA glycosylase-like" evidence="1">
    <location>
        <begin position="151"/>
        <end position="250"/>
    </location>
</feature>
<accession>A0A0B9H0T0</accession>
<dbReference type="RefSeq" id="WP_039459434.1">
    <property type="nucleotide sequence ID" value="NZ_JWLZ01000065.1"/>
</dbReference>
<protein>
    <recommendedName>
        <fullName evidence="1">Uracil-DNA glycosylase-like domain-containing protein</fullName>
    </recommendedName>
</protein>
<gene>
    <name evidence="2" type="ORF">RJ45_05655</name>
</gene>
<dbReference type="Pfam" id="PF03167">
    <property type="entry name" value="UDG"/>
    <property type="match status" value="1"/>
</dbReference>
<evidence type="ECO:0000313" key="3">
    <source>
        <dbReference type="Proteomes" id="UP000031278"/>
    </source>
</evidence>
<name>A0A0B9H0T0_9GAMM</name>
<reference evidence="2 3" key="1">
    <citation type="submission" date="2014-12" db="EMBL/GenBank/DDBJ databases">
        <title>Genome sequencing of Photobacterium gaetbulicola AD005a.</title>
        <authorList>
            <person name="Adrian T.G.S."/>
            <person name="Chan K.G."/>
        </authorList>
    </citation>
    <scope>NUCLEOTIDE SEQUENCE [LARGE SCALE GENOMIC DNA]</scope>
    <source>
        <strain evidence="2 3">AD005a</strain>
    </source>
</reference>
<dbReference type="AlphaFoldDB" id="A0A0B9H0T0"/>
<dbReference type="EMBL" id="JWLZ01000065">
    <property type="protein sequence ID" value="KHT64576.1"/>
    <property type="molecule type" value="Genomic_DNA"/>
</dbReference>
<dbReference type="Gene3D" id="3.40.470.10">
    <property type="entry name" value="Uracil-DNA glycosylase-like domain"/>
    <property type="match status" value="1"/>
</dbReference>
<sequence length="255" mass="28492">MITDLLRLYRDKGLIAIDNQSIYATRMDLACDKCNACWEGIEASKADWNEIFLPHIGSSYPQDRIAIIGLNPHQYGGLYEFQKLVSEAALLIAEGNKKINWGATEYKGTMVFYYAAIYASLVHRAIHGRTFSGIEDITFEEAGRVFDYAAYTNTIKCSPNHDRSCPSGNMVANCANHVLLDEFKILAPRLIISLGSDATSAAVKGLGLEHVVSEDVCSYYRGDDLQLIGVPHPTRFLTDQRRFEGFIRLLKDVTL</sequence>
<dbReference type="Proteomes" id="UP000031278">
    <property type="component" value="Unassembled WGS sequence"/>
</dbReference>
<dbReference type="InterPro" id="IPR005122">
    <property type="entry name" value="Uracil-DNA_glycosylase-like"/>
</dbReference>
<dbReference type="SUPFAM" id="SSF52141">
    <property type="entry name" value="Uracil-DNA glycosylase-like"/>
    <property type="match status" value="1"/>
</dbReference>
<organism evidence="2 3">
    <name type="scientific">Photobacterium gaetbulicola</name>
    <dbReference type="NCBI Taxonomy" id="1295392"/>
    <lineage>
        <taxon>Bacteria</taxon>
        <taxon>Pseudomonadati</taxon>
        <taxon>Pseudomonadota</taxon>
        <taxon>Gammaproteobacteria</taxon>
        <taxon>Vibrionales</taxon>
        <taxon>Vibrionaceae</taxon>
        <taxon>Photobacterium</taxon>
    </lineage>
</organism>
<evidence type="ECO:0000313" key="2">
    <source>
        <dbReference type="EMBL" id="KHT64576.1"/>
    </source>
</evidence>
<dbReference type="InterPro" id="IPR036895">
    <property type="entry name" value="Uracil-DNA_glycosylase-like_sf"/>
</dbReference>
<comment type="caution">
    <text evidence="2">The sequence shown here is derived from an EMBL/GenBank/DDBJ whole genome shotgun (WGS) entry which is preliminary data.</text>
</comment>